<dbReference type="InterPro" id="IPR001296">
    <property type="entry name" value="Glyco_trans_1"/>
</dbReference>
<dbReference type="SUPFAM" id="SSF53756">
    <property type="entry name" value="UDP-Glycosyltransferase/glycogen phosphorylase"/>
    <property type="match status" value="1"/>
</dbReference>
<organism evidence="3 4">
    <name type="scientific">Stenotrophomonas maltophilia</name>
    <name type="common">Pseudomonas maltophilia</name>
    <name type="synonym">Xanthomonas maltophilia</name>
    <dbReference type="NCBI Taxonomy" id="40324"/>
    <lineage>
        <taxon>Bacteria</taxon>
        <taxon>Pseudomonadati</taxon>
        <taxon>Pseudomonadota</taxon>
        <taxon>Gammaproteobacteria</taxon>
        <taxon>Lysobacterales</taxon>
        <taxon>Lysobacteraceae</taxon>
        <taxon>Stenotrophomonas</taxon>
        <taxon>Stenotrophomonas maltophilia group</taxon>
    </lineage>
</organism>
<feature type="domain" description="Glycosyl transferase family 1" evidence="1">
    <location>
        <begin position="221"/>
        <end position="353"/>
    </location>
</feature>
<proteinExistence type="predicted"/>
<dbReference type="EMBL" id="RXLZ01000007">
    <property type="protein sequence ID" value="RTQ91247.1"/>
    <property type="molecule type" value="Genomic_DNA"/>
</dbReference>
<evidence type="ECO:0000313" key="4">
    <source>
        <dbReference type="Proteomes" id="UP000271705"/>
    </source>
</evidence>
<evidence type="ECO:0000259" key="2">
    <source>
        <dbReference type="Pfam" id="PF13439"/>
    </source>
</evidence>
<keyword evidence="3" id="KW-0808">Transferase</keyword>
<feature type="domain" description="Glycosyltransferase subfamily 4-like N-terminal" evidence="2">
    <location>
        <begin position="15"/>
        <end position="209"/>
    </location>
</feature>
<dbReference type="Proteomes" id="UP000271705">
    <property type="component" value="Unassembled WGS sequence"/>
</dbReference>
<name>A0A3S0HGQ5_STEMA</name>
<dbReference type="PANTHER" id="PTHR45947">
    <property type="entry name" value="SULFOQUINOVOSYL TRANSFERASE SQD2"/>
    <property type="match status" value="1"/>
</dbReference>
<dbReference type="InterPro" id="IPR050194">
    <property type="entry name" value="Glycosyltransferase_grp1"/>
</dbReference>
<dbReference type="Gene3D" id="3.40.50.2000">
    <property type="entry name" value="Glycogen Phosphorylase B"/>
    <property type="match status" value="2"/>
</dbReference>
<dbReference type="InterPro" id="IPR028098">
    <property type="entry name" value="Glyco_trans_4-like_N"/>
</dbReference>
<accession>A0A3S0HGQ5</accession>
<dbReference type="PANTHER" id="PTHR45947:SF3">
    <property type="entry name" value="SULFOQUINOVOSYL TRANSFERASE SQD2"/>
    <property type="match status" value="1"/>
</dbReference>
<dbReference type="Pfam" id="PF00534">
    <property type="entry name" value="Glycos_transf_1"/>
    <property type="match status" value="1"/>
</dbReference>
<dbReference type="GO" id="GO:0016757">
    <property type="term" value="F:glycosyltransferase activity"/>
    <property type="evidence" value="ECO:0007669"/>
    <property type="project" value="InterPro"/>
</dbReference>
<dbReference type="CDD" id="cd03823">
    <property type="entry name" value="GT4_ExpE7-like"/>
    <property type="match status" value="1"/>
</dbReference>
<comment type="caution">
    <text evidence="3">The sequence shown here is derived from an EMBL/GenBank/DDBJ whole genome shotgun (WGS) entry which is preliminary data.</text>
</comment>
<protein>
    <submittedName>
        <fullName evidence="3">Glycosyltransferase</fullName>
    </submittedName>
</protein>
<dbReference type="Pfam" id="PF13439">
    <property type="entry name" value="Glyco_transf_4"/>
    <property type="match status" value="1"/>
</dbReference>
<gene>
    <name evidence="3" type="ORF">EKL94_03740</name>
</gene>
<evidence type="ECO:0000313" key="3">
    <source>
        <dbReference type="EMBL" id="RTQ91247.1"/>
    </source>
</evidence>
<sequence length="392" mass="43532">MKISLLNNLYSPYHVGGAEKSVESLARGLALMGHDVSVLTLHEGRSLEVKSEGGIRIFRFPLRNGYWPFGAKQKRASWRKMLWHARDFFNLAAGRDLARVVNEIRPDVVHTNNISGFSASAWEAAFRLRIPIVHTARDYHLLHPNSTLFANGKSQDSYSLSTRLWAAGKRPFVQKVSHFVAISEYVRGVHVRSGLFNHCPASVIYNSVNSPDMEYRPAVLDGHKVYGFIGRLDPSKGVERVIEAAKMLPGRRWVIAGDGESCYVDSLRHSAPSNVEFLGKVSPSLFFSRINVLIIPSLWAEPLGRVAIEAYMHGVPVVSSGLGGLGEIVRNGQTGFVFDPFNAESLLGALAEIDRTDFECLAINCKAYANNFTERAVAGHYVDVYRQARADF</sequence>
<reference evidence="3 4" key="1">
    <citation type="submission" date="2018-12" db="EMBL/GenBank/DDBJ databases">
        <authorList>
            <person name="Kartti S."/>
            <person name="Manni A."/>
            <person name="Chemao El Fihri M.W."/>
            <person name="Laamarti M."/>
            <person name="Temsamani L."/>
            <person name="El Jamali J.E."/>
            <person name="Ouadghiri M."/>
            <person name="Ibrahimi A."/>
            <person name="Filati-Maltouf A."/>
        </authorList>
    </citation>
    <scope>NUCLEOTIDE SEQUENCE [LARGE SCALE GENOMIC DNA]</scope>
    <source>
        <strain evidence="3 4">MDMC339</strain>
    </source>
</reference>
<dbReference type="AlphaFoldDB" id="A0A3S0HGQ5"/>
<evidence type="ECO:0000259" key="1">
    <source>
        <dbReference type="Pfam" id="PF00534"/>
    </source>
</evidence>
<dbReference type="RefSeq" id="WP_126928036.1">
    <property type="nucleotide sequence ID" value="NZ_RXLZ01000007.1"/>
</dbReference>